<dbReference type="EMBL" id="CP058708">
    <property type="protein sequence ID" value="QLH49940.1"/>
    <property type="molecule type" value="Genomic_DNA"/>
</dbReference>
<proteinExistence type="predicted"/>
<evidence type="ECO:0000256" key="1">
    <source>
        <dbReference type="SAM" id="MobiDB-lite"/>
    </source>
</evidence>
<evidence type="ECO:0000313" key="3">
    <source>
        <dbReference type="Proteomes" id="UP000509684"/>
    </source>
</evidence>
<reference evidence="2 3" key="1">
    <citation type="journal article" date="2019" name="Microbiome">
        <title>Annotated bacterial chromosomes from frame-shift-corrected long-read metagenomic data.</title>
        <authorList>
            <person name="Arumugam K."/>
            <person name="Bagci C."/>
            <person name="Bessarab I."/>
            <person name="Beier S."/>
            <person name="Buchfink B."/>
            <person name="Gorska A."/>
            <person name="Qiu G."/>
            <person name="Huson D.H."/>
            <person name="Williams R.B.H."/>
        </authorList>
    </citation>
    <scope>NUCLEOTIDE SEQUENCE [LARGE SCALE GENOMIC DNA]</scope>
    <source>
        <strain evidence="2">SSA1</strain>
    </source>
</reference>
<evidence type="ECO:0000313" key="2">
    <source>
        <dbReference type="EMBL" id="QLH49940.1"/>
    </source>
</evidence>
<organism evidence="2 3">
    <name type="scientific">Candidatus Accumulibacter cognatus</name>
    <dbReference type="NCBI Taxonomy" id="2954383"/>
    <lineage>
        <taxon>Bacteria</taxon>
        <taxon>Pseudomonadati</taxon>
        <taxon>Pseudomonadota</taxon>
        <taxon>Betaproteobacteria</taxon>
        <taxon>Candidatus Accumulibacter</taxon>
    </lineage>
</organism>
<accession>A0A7D5S9Y8</accession>
<feature type="region of interest" description="Disordered" evidence="1">
    <location>
        <begin position="50"/>
        <end position="74"/>
    </location>
</feature>
<dbReference type="AlphaFoldDB" id="A0A7D5S9Y8"/>
<dbReference type="Proteomes" id="UP000509684">
    <property type="component" value="Chromosome"/>
</dbReference>
<gene>
    <name evidence="2" type="ORF">HWD57_09210</name>
</gene>
<sequence length="74" mass="8243">MLRSLFRCCRTALAWATLLALLSIAWNLKHPPLYKLRAGEATLLLADAAKPAGGQCRHSRRRDRQASKGLRLTS</sequence>
<dbReference type="RefSeq" id="WP_034947854.1">
    <property type="nucleotide sequence ID" value="NZ_JDST02000032.1"/>
</dbReference>
<name>A0A7D5S9Y8_9PROT</name>
<protein>
    <submittedName>
        <fullName evidence="2">Uncharacterized protein</fullName>
    </submittedName>
</protein>
<dbReference type="KEGG" id="acog:HWD57_09210"/>